<dbReference type="PANTHER" id="PTHR35179">
    <property type="entry name" value="PROTEIN CBG02620"/>
    <property type="match status" value="1"/>
</dbReference>
<organism evidence="2 3">
    <name type="scientific">Daedalea quercina L-15889</name>
    <dbReference type="NCBI Taxonomy" id="1314783"/>
    <lineage>
        <taxon>Eukaryota</taxon>
        <taxon>Fungi</taxon>
        <taxon>Dikarya</taxon>
        <taxon>Basidiomycota</taxon>
        <taxon>Agaricomycotina</taxon>
        <taxon>Agaricomycetes</taxon>
        <taxon>Polyporales</taxon>
        <taxon>Fomitopsis</taxon>
    </lineage>
</organism>
<dbReference type="OrthoDB" id="420564at2759"/>
<dbReference type="STRING" id="1314783.A0A165QK06"/>
<feature type="region of interest" description="Disordered" evidence="1">
    <location>
        <begin position="251"/>
        <end position="279"/>
    </location>
</feature>
<proteinExistence type="predicted"/>
<evidence type="ECO:0000313" key="3">
    <source>
        <dbReference type="Proteomes" id="UP000076727"/>
    </source>
</evidence>
<dbReference type="AlphaFoldDB" id="A0A165QK06"/>
<feature type="compositionally biased region" description="Low complexity" evidence="1">
    <location>
        <begin position="263"/>
        <end position="275"/>
    </location>
</feature>
<accession>A0A165QK06</accession>
<gene>
    <name evidence="2" type="ORF">DAEQUDRAFT_726559</name>
</gene>
<evidence type="ECO:0008006" key="4">
    <source>
        <dbReference type="Google" id="ProtNLM"/>
    </source>
</evidence>
<protein>
    <recommendedName>
        <fullName evidence="4">Geranylgeranyl pyrophosphate synthetase</fullName>
    </recommendedName>
</protein>
<keyword evidence="3" id="KW-1185">Reference proteome</keyword>
<dbReference type="PANTHER" id="PTHR35179:SF2">
    <property type="entry name" value="START DOMAIN-CONTAINING PROTEIN"/>
    <property type="match status" value="1"/>
</dbReference>
<dbReference type="Proteomes" id="UP000076727">
    <property type="component" value="Unassembled WGS sequence"/>
</dbReference>
<evidence type="ECO:0000313" key="2">
    <source>
        <dbReference type="EMBL" id="KZT69577.1"/>
    </source>
</evidence>
<feature type="region of interest" description="Disordered" evidence="1">
    <location>
        <begin position="1"/>
        <end position="53"/>
    </location>
</feature>
<sequence>MATSTIPRERDRRPQSKKLQRLNILDGLEEPKLEALQKPEQVEARASETPPVADRPAMTITNVQYIGSYNWLDHPEPTIVVPGSPRVWQDRDLPFQVPPDSGTLCTHEDRSRVPSYPMLPWFRAVETISSHENAAIDWSGVDFVTNRNSLRKLLRWTKEPKLDDFRIDTQLAGENTVILSQWVDRLWMKTDSRYPGYGRNFEHESTSPVTELEHLPTTGGHFRIIKYDLGGLAMVLCFEVDAYVASANSTMSRTSTDGDANLSPSASASVSAPRVPTKDTDPKQYVDVIHAGHQVSQADLVEIKTGKRVKWKETYPQLFLSQTPHLFTASHEQGKFHRIQKLAVDGPEMRGLVDEFQTDFAKLRETLIAIRETLRRHKQHLRLSLVCRKGKLDVFRMRDTSSCLPDAELQRFEIPPL</sequence>
<reference evidence="2 3" key="1">
    <citation type="journal article" date="2016" name="Mol. Biol. Evol.">
        <title>Comparative Genomics of Early-Diverging Mushroom-Forming Fungi Provides Insights into the Origins of Lignocellulose Decay Capabilities.</title>
        <authorList>
            <person name="Nagy L.G."/>
            <person name="Riley R."/>
            <person name="Tritt A."/>
            <person name="Adam C."/>
            <person name="Daum C."/>
            <person name="Floudas D."/>
            <person name="Sun H."/>
            <person name="Yadav J.S."/>
            <person name="Pangilinan J."/>
            <person name="Larsson K.H."/>
            <person name="Matsuura K."/>
            <person name="Barry K."/>
            <person name="Labutti K."/>
            <person name="Kuo R."/>
            <person name="Ohm R.A."/>
            <person name="Bhattacharya S.S."/>
            <person name="Shirouzu T."/>
            <person name="Yoshinaga Y."/>
            <person name="Martin F.M."/>
            <person name="Grigoriev I.V."/>
            <person name="Hibbett D.S."/>
        </authorList>
    </citation>
    <scope>NUCLEOTIDE SEQUENCE [LARGE SCALE GENOMIC DNA]</scope>
    <source>
        <strain evidence="2 3">L-15889</strain>
    </source>
</reference>
<name>A0A165QK06_9APHY</name>
<dbReference type="EMBL" id="KV429057">
    <property type="protein sequence ID" value="KZT69577.1"/>
    <property type="molecule type" value="Genomic_DNA"/>
</dbReference>
<evidence type="ECO:0000256" key="1">
    <source>
        <dbReference type="SAM" id="MobiDB-lite"/>
    </source>
</evidence>
<feature type="compositionally biased region" description="Basic and acidic residues" evidence="1">
    <location>
        <begin position="29"/>
        <end position="46"/>
    </location>
</feature>